<dbReference type="Gene3D" id="3.40.50.1240">
    <property type="entry name" value="Phosphoglycerate mutase-like"/>
    <property type="match status" value="2"/>
</dbReference>
<dbReference type="PRINTS" id="PR00320">
    <property type="entry name" value="GPROTEINBRPT"/>
</dbReference>
<feature type="repeat" description="WD" evidence="15">
    <location>
        <begin position="179"/>
        <end position="222"/>
    </location>
</feature>
<feature type="domain" description="COPA/B TPR" evidence="18">
    <location>
        <begin position="596"/>
        <end position="779"/>
    </location>
</feature>
<dbReference type="InterPro" id="IPR029033">
    <property type="entry name" value="His_PPase_superfam"/>
</dbReference>
<feature type="transmembrane region" description="Helical" evidence="16">
    <location>
        <begin position="907"/>
        <end position="926"/>
    </location>
</feature>
<dbReference type="PANTHER" id="PTHR19876">
    <property type="entry name" value="COATOMER"/>
    <property type="match status" value="1"/>
</dbReference>
<dbReference type="EMBL" id="SGPJ01000155">
    <property type="protein sequence ID" value="THG97674.1"/>
    <property type="molecule type" value="Genomic_DNA"/>
</dbReference>
<dbReference type="Pfam" id="PF04053">
    <property type="entry name" value="B-prop_COPA_B_2nd"/>
    <property type="match status" value="1"/>
</dbReference>
<gene>
    <name evidence="19" type="ORF">EW026_g4371</name>
</gene>
<keyword evidence="5" id="KW-0963">Cytoplasm</keyword>
<dbReference type="CDD" id="cd22947">
    <property type="entry name" value="Coatomer_WDAD_beta-like"/>
    <property type="match status" value="1"/>
</dbReference>
<evidence type="ECO:0000256" key="3">
    <source>
        <dbReference type="ARBA" id="ARBA00010844"/>
    </source>
</evidence>
<keyword evidence="9" id="KW-0653">Protein transport</keyword>
<evidence type="ECO:0000256" key="7">
    <source>
        <dbReference type="ARBA" id="ARBA00022737"/>
    </source>
</evidence>
<dbReference type="InterPro" id="IPR050844">
    <property type="entry name" value="Coatomer_complex_subunit"/>
</dbReference>
<evidence type="ECO:0000256" key="15">
    <source>
        <dbReference type="PROSITE-ProRule" id="PRU00221"/>
    </source>
</evidence>
<dbReference type="PROSITE" id="PS50082">
    <property type="entry name" value="WD_REPEATS_2"/>
    <property type="match status" value="4"/>
</dbReference>
<dbReference type="PANTHER" id="PTHR19876:SF2">
    <property type="entry name" value="COATOMER SUBUNIT BETA"/>
    <property type="match status" value="1"/>
</dbReference>
<dbReference type="Gene3D" id="1.25.40.470">
    <property type="match status" value="1"/>
</dbReference>
<dbReference type="CDD" id="cd07061">
    <property type="entry name" value="HP_HAP_like"/>
    <property type="match status" value="1"/>
</dbReference>
<dbReference type="InterPro" id="IPR000560">
    <property type="entry name" value="His_Pase_clade-2"/>
</dbReference>
<dbReference type="GO" id="GO:0006891">
    <property type="term" value="P:intra-Golgi vesicle-mediated transport"/>
    <property type="evidence" value="ECO:0007669"/>
    <property type="project" value="TreeGrafter"/>
</dbReference>
<dbReference type="InterPro" id="IPR036322">
    <property type="entry name" value="WD40_repeat_dom_sf"/>
</dbReference>
<evidence type="ECO:0000259" key="18">
    <source>
        <dbReference type="Pfam" id="PF23953"/>
    </source>
</evidence>
<evidence type="ECO:0000313" key="19">
    <source>
        <dbReference type="EMBL" id="THG97674.1"/>
    </source>
</evidence>
<dbReference type="FunFam" id="2.130.10.10:FF:000016">
    <property type="entry name" value="Coatomer alpha subunit, putative"/>
    <property type="match status" value="1"/>
</dbReference>
<evidence type="ECO:0000313" key="20">
    <source>
        <dbReference type="Proteomes" id="UP000309038"/>
    </source>
</evidence>
<evidence type="ECO:0000256" key="2">
    <source>
        <dbReference type="ARBA" id="ARBA00004347"/>
    </source>
</evidence>
<dbReference type="CDD" id="cd00200">
    <property type="entry name" value="WD40"/>
    <property type="match status" value="1"/>
</dbReference>
<dbReference type="Pfam" id="PF00328">
    <property type="entry name" value="His_Phos_2"/>
    <property type="match status" value="1"/>
</dbReference>
<evidence type="ECO:0000256" key="13">
    <source>
        <dbReference type="ARBA" id="ARBA00025536"/>
    </source>
</evidence>
<dbReference type="GO" id="GO:0005198">
    <property type="term" value="F:structural molecule activity"/>
    <property type="evidence" value="ECO:0007669"/>
    <property type="project" value="InterPro"/>
</dbReference>
<evidence type="ECO:0000256" key="11">
    <source>
        <dbReference type="ARBA" id="ARBA00023136"/>
    </source>
</evidence>
<evidence type="ECO:0000256" key="5">
    <source>
        <dbReference type="ARBA" id="ARBA00022490"/>
    </source>
</evidence>
<comment type="similarity">
    <text evidence="3">Belongs to the WD repeat COPB2 family.</text>
</comment>
<dbReference type="Pfam" id="PF00400">
    <property type="entry name" value="WD40"/>
    <property type="match status" value="6"/>
</dbReference>
<dbReference type="GO" id="GO:0030126">
    <property type="term" value="C:COPI vesicle coat"/>
    <property type="evidence" value="ECO:0007669"/>
    <property type="project" value="TreeGrafter"/>
</dbReference>
<dbReference type="Pfam" id="PF23953">
    <property type="entry name" value="TPR_COPA_B"/>
    <property type="match status" value="1"/>
</dbReference>
<accession>A0A4S4KHB5</accession>
<feature type="domain" description="COPA/B second beta-propeller" evidence="17">
    <location>
        <begin position="318"/>
        <end position="579"/>
    </location>
</feature>
<sequence length="1237" mass="136701">MLLDVNRKLFARSDRVKGIDFHPTEPWLLTGLYNGTVNIYNHETGALVKTFEVAEVPVRCVRFIPRKNWFVAGSDDFQLRVFNYNTHEKVAAFEAHPDYIRCLTVHPSASIVLTGSDDMTIKAWDWDKQWRCIQTYEGHTHYIMNIAVNPKDSNTFASACLDRTVKMWSLGAPSANFTMEAHDKGVNYVEFYPGADKPYLVTASDDKTVKIWDYLSKSCVQTLESHTNNVLFAVFHPNLPLIVSGGEDGTVKLWNSGTYRLENTLSYALERAWCIAVRKNANEVAVGYDEGVVVVKLGRDEPTFSMDPSGKLIYTRTNEVLSGNIQTIADADITDGNRIPLAIKEIGTTEIFATSLSHSPNGRFVTVVGDGEYIVYTALAWRNKAFGNGSSFAWAGDSNTYAVLEGRTKVRVYKNFRERPGAPMKGAGSWSLEGLHGGTLLGGRGSGFVVFWDWETGEVVRRIDVDAKDIHWSGSGELVALCAEDSYYVLRFDRDAYNTKLDEGVDASDEGVEEAFEIIAEIPEQVKTAKWIGDCFIYTLASNRLNYFVGSESYTITPFDQPLYLLGYIPAHNRVYLADKDLSVYSYALSLSLVEYQTAVLRGDMDSAAEILPTIPKEQRNRVASFLEGRGLKELALEVTTDLDQKFDLSLQLDDLDAAVEIARQVPDLEAEPKWKAIGDRALATWRFDLARESFEKAGDLSALMLLLLSIGDKDGLAKLAVSAEQKGQNNLAFASLLQLGNPAACVELLIKTERTPEAAMFARTYMPDKVPEAVSAWRSDLQGKNKGKIAAAIASPDENVELFEEGWKDSVHRLETAELQHPPLPINASIVEVEIGRPEKREHDGDPQHSAALEISGAILKCCLPEASKPPPQRADNAEDLEEGLLTGTRRPLRTPFATKFTLKKMLLALIILASIVLLGSILAYSKTTVTPVLGVPFNVQLEWAQYSPYIPHGVYSGPPSGCEITQVNIRHGARFPTSGAATSIIAAVGKLQTVKAYNDPDFDFLKTFTYDLGTNDLVEFGADHLISLCPFETVAKGTKSAFCKLFEHEPGAFPGFGYSGDLDKFYGTGYGQPLGPVQGVGYINELLARLTETPVQDHTQTNATLDSSPLTFPLNRTVYADFSHDNQMIAIYAALGLFRQPQVEPLDPTKPNPERIWRASALVPFSGRMITERLKCAGSKGDAKTVRVRIWVNDVLQPLEFCGAGEDRVCSLDAFVKSQEFARSNGAGDWEKCFA</sequence>
<comment type="subcellular location">
    <subcellularLocation>
        <location evidence="2">Cytoplasmic vesicle</location>
        <location evidence="2">COPI-coated vesicle membrane</location>
        <topology evidence="2">Peripheral membrane protein</topology>
        <orientation evidence="2">Cytoplasmic side</orientation>
    </subcellularLocation>
    <subcellularLocation>
        <location evidence="1">Golgi apparatus membrane</location>
        <topology evidence="1">Peripheral membrane protein</topology>
        <orientation evidence="1">Cytoplasmic side</orientation>
    </subcellularLocation>
</comment>
<evidence type="ECO:0000256" key="16">
    <source>
        <dbReference type="SAM" id="Phobius"/>
    </source>
</evidence>
<dbReference type="SUPFAM" id="SSF53254">
    <property type="entry name" value="Phosphoglycerate mutase-like"/>
    <property type="match status" value="2"/>
</dbReference>
<keyword evidence="12" id="KW-0968">Cytoplasmic vesicle</keyword>
<evidence type="ECO:0000256" key="1">
    <source>
        <dbReference type="ARBA" id="ARBA00004255"/>
    </source>
</evidence>
<dbReference type="InterPro" id="IPR033379">
    <property type="entry name" value="Acid_Pase_AS"/>
</dbReference>
<dbReference type="InterPro" id="IPR011048">
    <property type="entry name" value="Haem_d1_sf"/>
</dbReference>
<protein>
    <recommendedName>
        <fullName evidence="14">Beta'-coat protein</fullName>
    </recommendedName>
</protein>
<comment type="function">
    <text evidence="13">The coatomer is a cytosolic protein complex that binds to dilysine motifs and reversibly associates with Golgi non-clathrin-coated vesicles, which further mediate biosynthetic protein transport from the ER, via the Golgi up to the trans Golgi network. Coatomer complex is required for budding from Golgi membranes, and is essential for the retrograde Golgi-to-ER transport of dilysine-tagged proteins.</text>
</comment>
<comment type="caution">
    <text evidence="19">The sequence shown here is derived from an EMBL/GenBank/DDBJ whole genome shotgun (WGS) entry which is preliminary data.</text>
</comment>
<keyword evidence="16" id="KW-1133">Transmembrane helix</keyword>
<dbReference type="InterPro" id="IPR001680">
    <property type="entry name" value="WD40_rpt"/>
</dbReference>
<evidence type="ECO:0000256" key="14">
    <source>
        <dbReference type="ARBA" id="ARBA00032920"/>
    </source>
</evidence>
<dbReference type="SMART" id="SM00320">
    <property type="entry name" value="WD40"/>
    <property type="match status" value="6"/>
</dbReference>
<evidence type="ECO:0000256" key="4">
    <source>
        <dbReference type="ARBA" id="ARBA00022448"/>
    </source>
</evidence>
<keyword evidence="8" id="KW-0931">ER-Golgi transport</keyword>
<feature type="repeat" description="WD" evidence="15">
    <location>
        <begin position="136"/>
        <end position="170"/>
    </location>
</feature>
<dbReference type="InterPro" id="IPR020472">
    <property type="entry name" value="WD40_PAC1"/>
</dbReference>
<name>A0A4S4KHB5_9APHY</name>
<evidence type="ECO:0000256" key="6">
    <source>
        <dbReference type="ARBA" id="ARBA00022574"/>
    </source>
</evidence>
<dbReference type="PROSITE" id="PS50294">
    <property type="entry name" value="WD_REPEATS_REGION"/>
    <property type="match status" value="4"/>
</dbReference>
<keyword evidence="20" id="KW-1185">Reference proteome</keyword>
<dbReference type="InterPro" id="IPR015943">
    <property type="entry name" value="WD40/YVTN_repeat-like_dom_sf"/>
</dbReference>
<dbReference type="PROSITE" id="PS00778">
    <property type="entry name" value="HIS_ACID_PHOSPHAT_2"/>
    <property type="match status" value="1"/>
</dbReference>
<dbReference type="InterPro" id="IPR006692">
    <property type="entry name" value="Beta-prop_COPA/B_2nd"/>
</dbReference>
<keyword evidence="6 15" id="KW-0853">WD repeat</keyword>
<dbReference type="GO" id="GO:0006888">
    <property type="term" value="P:endoplasmic reticulum to Golgi vesicle-mediated transport"/>
    <property type="evidence" value="ECO:0007669"/>
    <property type="project" value="TreeGrafter"/>
</dbReference>
<evidence type="ECO:0000256" key="8">
    <source>
        <dbReference type="ARBA" id="ARBA00022892"/>
    </source>
</evidence>
<evidence type="ECO:0000256" key="10">
    <source>
        <dbReference type="ARBA" id="ARBA00023034"/>
    </source>
</evidence>
<keyword evidence="16" id="KW-0812">Transmembrane</keyword>
<dbReference type="Gene3D" id="2.130.10.10">
    <property type="entry name" value="YVTN repeat-like/Quinoprotein amine dehydrogenase"/>
    <property type="match status" value="1"/>
</dbReference>
<dbReference type="SUPFAM" id="SSF51004">
    <property type="entry name" value="C-terminal (heme d1) domain of cytochrome cd1-nitrite reductase"/>
    <property type="match status" value="1"/>
</dbReference>
<evidence type="ECO:0000256" key="9">
    <source>
        <dbReference type="ARBA" id="ARBA00022927"/>
    </source>
</evidence>
<dbReference type="Proteomes" id="UP000309038">
    <property type="component" value="Unassembled WGS sequence"/>
</dbReference>
<dbReference type="GO" id="GO:0000139">
    <property type="term" value="C:Golgi membrane"/>
    <property type="evidence" value="ECO:0007669"/>
    <property type="project" value="UniProtKB-SubCell"/>
</dbReference>
<feature type="repeat" description="WD" evidence="15">
    <location>
        <begin position="223"/>
        <end position="264"/>
    </location>
</feature>
<evidence type="ECO:0000259" key="17">
    <source>
        <dbReference type="Pfam" id="PF04053"/>
    </source>
</evidence>
<organism evidence="19 20">
    <name type="scientific">Hermanssonia centrifuga</name>
    <dbReference type="NCBI Taxonomy" id="98765"/>
    <lineage>
        <taxon>Eukaryota</taxon>
        <taxon>Fungi</taxon>
        <taxon>Dikarya</taxon>
        <taxon>Basidiomycota</taxon>
        <taxon>Agaricomycotina</taxon>
        <taxon>Agaricomycetes</taxon>
        <taxon>Polyporales</taxon>
        <taxon>Meruliaceae</taxon>
        <taxon>Hermanssonia</taxon>
    </lineage>
</organism>
<dbReference type="AlphaFoldDB" id="A0A4S4KHB5"/>
<dbReference type="GO" id="GO:0006886">
    <property type="term" value="P:intracellular protein transport"/>
    <property type="evidence" value="ECO:0007669"/>
    <property type="project" value="InterPro"/>
</dbReference>
<dbReference type="SUPFAM" id="SSF50978">
    <property type="entry name" value="WD40 repeat-like"/>
    <property type="match status" value="1"/>
</dbReference>
<feature type="repeat" description="WD" evidence="15">
    <location>
        <begin position="93"/>
        <end position="125"/>
    </location>
</feature>
<reference evidence="19 20" key="1">
    <citation type="submission" date="2019-02" db="EMBL/GenBank/DDBJ databases">
        <title>Genome sequencing of the rare red list fungi Phlebia centrifuga.</title>
        <authorList>
            <person name="Buettner E."/>
            <person name="Kellner H."/>
        </authorList>
    </citation>
    <scope>NUCLEOTIDE SEQUENCE [LARGE SCALE GENOMIC DNA]</scope>
    <source>
        <strain evidence="19 20">DSM 108282</strain>
    </source>
</reference>
<keyword evidence="11 16" id="KW-0472">Membrane</keyword>
<keyword evidence="4" id="KW-0813">Transport</keyword>
<proteinExistence type="inferred from homology"/>
<dbReference type="GO" id="GO:0006890">
    <property type="term" value="P:retrograde vesicle-mediated transport, Golgi to endoplasmic reticulum"/>
    <property type="evidence" value="ECO:0007669"/>
    <property type="project" value="TreeGrafter"/>
</dbReference>
<keyword evidence="10" id="KW-0333">Golgi apparatus</keyword>
<keyword evidence="7" id="KW-0677">Repeat</keyword>
<dbReference type="InterPro" id="IPR056176">
    <property type="entry name" value="TPR_COPA_B"/>
</dbReference>
<evidence type="ECO:0000256" key="12">
    <source>
        <dbReference type="ARBA" id="ARBA00023329"/>
    </source>
</evidence>
<dbReference type="FunFam" id="1.25.40.470:FF:000001">
    <property type="entry name" value="Coatomer subunit beta"/>
    <property type="match status" value="1"/>
</dbReference>